<dbReference type="SMART" id="SM00409">
    <property type="entry name" value="IG"/>
    <property type="match status" value="2"/>
</dbReference>
<evidence type="ECO:0000259" key="5">
    <source>
        <dbReference type="PROSITE" id="PS50835"/>
    </source>
</evidence>
<dbReference type="Proteomes" id="UP001652624">
    <property type="component" value="Chromosome 2"/>
</dbReference>
<evidence type="ECO:0000256" key="2">
    <source>
        <dbReference type="ARBA" id="ARBA00023180"/>
    </source>
</evidence>
<dbReference type="InterPro" id="IPR003598">
    <property type="entry name" value="Ig_sub2"/>
</dbReference>
<dbReference type="SMART" id="SM00408">
    <property type="entry name" value="IGc2"/>
    <property type="match status" value="1"/>
</dbReference>
<gene>
    <name evidence="7" type="primary">LOC132536830</name>
</gene>
<dbReference type="InterPro" id="IPR013106">
    <property type="entry name" value="Ig_V-set"/>
</dbReference>
<dbReference type="InterPro" id="IPR013783">
    <property type="entry name" value="Ig-like_fold"/>
</dbReference>
<dbReference type="PANTHER" id="PTHR44427:SF1">
    <property type="entry name" value="CARCINOEMBRYONIC ANTIGEN-RELATED CELL ADHESION MOLECULE 1"/>
    <property type="match status" value="1"/>
</dbReference>
<dbReference type="Pfam" id="PF07686">
    <property type="entry name" value="V-set"/>
    <property type="match status" value="1"/>
</dbReference>
<feature type="domain" description="Ig-like" evidence="5">
    <location>
        <begin position="147"/>
        <end position="227"/>
    </location>
</feature>
<reference evidence="6" key="1">
    <citation type="submission" date="2025-05" db="UniProtKB">
        <authorList>
            <consortium name="RefSeq"/>
        </authorList>
    </citation>
    <scope>NUCLEOTIDE SEQUENCE [LARGE SCALE GENOMIC DNA]</scope>
</reference>
<keyword evidence="6" id="KW-1185">Reference proteome</keyword>
<evidence type="ECO:0000313" key="6">
    <source>
        <dbReference type="Proteomes" id="UP001652624"/>
    </source>
</evidence>
<sequence length="231" mass="26226">MAAAPMTSVPNHRGWILWQKLLYAASLLAIWMSFSTAQITMEVVPPNPIEGMDVLLLVHNLTWGDSVKFWYVSESLKSVPQLVVFVNLKNKSYPGPAYNDRQTIYHNGSMLIRNINRKDTGFYSFQVLRNFSEEQQITMLVPVYYGPDTPTMSSSSSYYRSGTPIKLSCHATSNPPAQYSWWINGRPLGSTEELFIPSLSVNESGYYTCSAYNHVTGFYGYTIKTIKVFRK</sequence>
<dbReference type="Gene3D" id="2.60.40.10">
    <property type="entry name" value="Immunoglobulins"/>
    <property type="match status" value="2"/>
</dbReference>
<keyword evidence="2" id="KW-0325">Glycoprotein</keyword>
<dbReference type="PANTHER" id="PTHR44427">
    <property type="entry name" value="CARCINOEMBRYONIC ANTIGEN-RELATED CELL ADHESION MOLECULE 19"/>
    <property type="match status" value="1"/>
</dbReference>
<evidence type="ECO:0000256" key="4">
    <source>
        <dbReference type="ARBA" id="ARBA00038222"/>
    </source>
</evidence>
<dbReference type="InterPro" id="IPR036179">
    <property type="entry name" value="Ig-like_dom_sf"/>
</dbReference>
<name>A0ABM3WZP2_ERIEU</name>
<keyword evidence="1" id="KW-0732">Signal</keyword>
<dbReference type="InterPro" id="IPR050831">
    <property type="entry name" value="CEA_cell_adhesion"/>
</dbReference>
<evidence type="ECO:0000256" key="1">
    <source>
        <dbReference type="ARBA" id="ARBA00022729"/>
    </source>
</evidence>
<dbReference type="RefSeq" id="XP_060042039.1">
    <property type="nucleotide sequence ID" value="XM_060186056.1"/>
</dbReference>
<organism evidence="6 7">
    <name type="scientific">Erinaceus europaeus</name>
    <name type="common">Western European hedgehog</name>
    <dbReference type="NCBI Taxonomy" id="9365"/>
    <lineage>
        <taxon>Eukaryota</taxon>
        <taxon>Metazoa</taxon>
        <taxon>Chordata</taxon>
        <taxon>Craniata</taxon>
        <taxon>Vertebrata</taxon>
        <taxon>Euteleostomi</taxon>
        <taxon>Mammalia</taxon>
        <taxon>Eutheria</taxon>
        <taxon>Laurasiatheria</taxon>
        <taxon>Eulipotyphla</taxon>
        <taxon>Erinaceidae</taxon>
        <taxon>Erinaceinae</taxon>
        <taxon>Erinaceus</taxon>
    </lineage>
</organism>
<dbReference type="PROSITE" id="PS50835">
    <property type="entry name" value="IG_LIKE"/>
    <property type="match status" value="1"/>
</dbReference>
<dbReference type="InterPro" id="IPR003599">
    <property type="entry name" value="Ig_sub"/>
</dbReference>
<protein>
    <submittedName>
        <fullName evidence="7">Carcinoembryonic antigen-related cell adhesion molecule 1-like isoform X1</fullName>
    </submittedName>
</protein>
<proteinExistence type="inferred from homology"/>
<evidence type="ECO:0000313" key="7">
    <source>
        <dbReference type="RefSeq" id="XP_060042039.1"/>
    </source>
</evidence>
<dbReference type="InterPro" id="IPR007110">
    <property type="entry name" value="Ig-like_dom"/>
</dbReference>
<reference evidence="7" key="2">
    <citation type="submission" date="2025-08" db="UniProtKB">
        <authorList>
            <consortium name="RefSeq"/>
        </authorList>
    </citation>
    <scope>IDENTIFICATION</scope>
</reference>
<comment type="similarity">
    <text evidence="4">Belongs to the immunoglobulin superfamily. CEA family.</text>
</comment>
<dbReference type="SUPFAM" id="SSF48726">
    <property type="entry name" value="Immunoglobulin"/>
    <property type="match status" value="2"/>
</dbReference>
<evidence type="ECO:0000256" key="3">
    <source>
        <dbReference type="ARBA" id="ARBA00023319"/>
    </source>
</evidence>
<accession>A0ABM3WZP2</accession>
<dbReference type="GeneID" id="132536830"/>
<dbReference type="Pfam" id="PF13895">
    <property type="entry name" value="Ig_2"/>
    <property type="match status" value="1"/>
</dbReference>
<keyword evidence="3" id="KW-0393">Immunoglobulin domain</keyword>